<organism evidence="4 5">
    <name type="scientific">Coccomyxa viridis</name>
    <dbReference type="NCBI Taxonomy" id="1274662"/>
    <lineage>
        <taxon>Eukaryota</taxon>
        <taxon>Viridiplantae</taxon>
        <taxon>Chlorophyta</taxon>
        <taxon>core chlorophytes</taxon>
        <taxon>Trebouxiophyceae</taxon>
        <taxon>Trebouxiophyceae incertae sedis</taxon>
        <taxon>Coccomyxaceae</taxon>
        <taxon>Coccomyxa</taxon>
    </lineage>
</organism>
<keyword evidence="1" id="KW-0560">Oxidoreductase</keyword>
<dbReference type="Proteomes" id="UP001314263">
    <property type="component" value="Unassembled WGS sequence"/>
</dbReference>
<evidence type="ECO:0000256" key="1">
    <source>
        <dbReference type="ARBA" id="ARBA00023002"/>
    </source>
</evidence>
<dbReference type="Pfam" id="PF01494">
    <property type="entry name" value="FAD_binding_3"/>
    <property type="match status" value="2"/>
</dbReference>
<name>A0AAV1HW03_9CHLO</name>
<dbReference type="PANTHER" id="PTHR13789:SF309">
    <property type="entry name" value="PUTATIVE (AFU_ORTHOLOGUE AFUA_6G14510)-RELATED"/>
    <property type="match status" value="1"/>
</dbReference>
<feature type="domain" description="FAD-binding" evidence="3">
    <location>
        <begin position="312"/>
        <end position="375"/>
    </location>
</feature>
<dbReference type="SUPFAM" id="SSF51905">
    <property type="entry name" value="FAD/NAD(P)-binding domain"/>
    <property type="match status" value="1"/>
</dbReference>
<dbReference type="Gene3D" id="3.50.50.60">
    <property type="entry name" value="FAD/NAD(P)-binding domain"/>
    <property type="match status" value="1"/>
</dbReference>
<proteinExistence type="predicted"/>
<dbReference type="PANTHER" id="PTHR13789">
    <property type="entry name" value="MONOOXYGENASE"/>
    <property type="match status" value="1"/>
</dbReference>
<dbReference type="AlphaFoldDB" id="A0AAV1HW03"/>
<sequence length="475" mass="52085">MPAASQIDVAVAGGGPGGLAAAAAIIRAIPDCRVQVFESARSYTPQGAGVLINLNGQNALEAIDPELFQRMKEKSVSVVGSMSLSKDGSKEEFRDMKDAFTDKGSFQDRYGKSMFFLGWHEIRQTLYESLPEGVVHFGKRFQSYSDEGDGGVTVRFKDGEEVHAKVLIGADGYFSDVRAQMLDDGPPEFTGNVMWRARFPLRSGFTTDRTRWWREAEGFQGRFAVIFPIDSENVTFVANAPLRELHKHGLPFNPGRPRSVQADLAHADNLQRCLTVFHDFDERLLKVLRETDPSSVTEHGLYERPVDKMPDEGWCVGNVSVIGDAAHAGLPNGQGLNLALEDGAVLGWHLRQHAINAEALKRFNAERGPRVKEVYTKGLDAHRGAEKERIIFETAFRSVQVDGVDPPGNASSSSPERATLHVPARSMAARAQGGRPQHMLGLRRGGAALCHPRIPLHGRGMRPMASHGGSFARLL</sequence>
<keyword evidence="5" id="KW-1185">Reference proteome</keyword>
<dbReference type="GO" id="GO:0071949">
    <property type="term" value="F:FAD binding"/>
    <property type="evidence" value="ECO:0007669"/>
    <property type="project" value="InterPro"/>
</dbReference>
<evidence type="ECO:0000313" key="5">
    <source>
        <dbReference type="Proteomes" id="UP001314263"/>
    </source>
</evidence>
<evidence type="ECO:0000259" key="3">
    <source>
        <dbReference type="Pfam" id="PF01494"/>
    </source>
</evidence>
<feature type="domain" description="FAD-binding" evidence="3">
    <location>
        <begin position="7"/>
        <end position="181"/>
    </location>
</feature>
<comment type="caution">
    <text evidence="4">The sequence shown here is derived from an EMBL/GenBank/DDBJ whole genome shotgun (WGS) entry which is preliminary data.</text>
</comment>
<dbReference type="InterPro" id="IPR002938">
    <property type="entry name" value="FAD-bd"/>
</dbReference>
<evidence type="ECO:0000256" key="2">
    <source>
        <dbReference type="ARBA" id="ARBA00023033"/>
    </source>
</evidence>
<dbReference type="GO" id="GO:0004497">
    <property type="term" value="F:monooxygenase activity"/>
    <property type="evidence" value="ECO:0007669"/>
    <property type="project" value="UniProtKB-KW"/>
</dbReference>
<evidence type="ECO:0000313" key="4">
    <source>
        <dbReference type="EMBL" id="CAK0750144.1"/>
    </source>
</evidence>
<protein>
    <recommendedName>
        <fullName evidence="3">FAD-binding domain-containing protein</fullName>
    </recommendedName>
</protein>
<dbReference type="PRINTS" id="PR00420">
    <property type="entry name" value="RNGMNOXGNASE"/>
</dbReference>
<reference evidence="4 5" key="1">
    <citation type="submission" date="2023-10" db="EMBL/GenBank/DDBJ databases">
        <authorList>
            <person name="Maclean D."/>
            <person name="Macfadyen A."/>
        </authorList>
    </citation>
    <scope>NUCLEOTIDE SEQUENCE [LARGE SCALE GENOMIC DNA]</scope>
</reference>
<dbReference type="EMBL" id="CAUYUE010000003">
    <property type="protein sequence ID" value="CAK0750144.1"/>
    <property type="molecule type" value="Genomic_DNA"/>
</dbReference>
<keyword evidence="2" id="KW-0503">Monooxygenase</keyword>
<dbReference type="InterPro" id="IPR036188">
    <property type="entry name" value="FAD/NAD-bd_sf"/>
</dbReference>
<accession>A0AAV1HW03</accession>
<gene>
    <name evidence="4" type="ORF">CVIRNUC_001967</name>
</gene>
<dbReference type="InterPro" id="IPR050493">
    <property type="entry name" value="FAD-dep_Monooxygenase_BioMet"/>
</dbReference>